<feature type="compositionally biased region" description="Low complexity" evidence="10">
    <location>
        <begin position="153"/>
        <end position="162"/>
    </location>
</feature>
<dbReference type="Proteomes" id="UP000179807">
    <property type="component" value="Unassembled WGS sequence"/>
</dbReference>
<evidence type="ECO:0000259" key="12">
    <source>
        <dbReference type="PROSITE" id="PS50011"/>
    </source>
</evidence>
<feature type="domain" description="AGC-kinase C-terminal" evidence="13">
    <location>
        <begin position="433"/>
        <end position="500"/>
    </location>
</feature>
<gene>
    <name evidence="14" type="primary">pkbA</name>
    <name evidence="14" type="ORF">TRFO_33254</name>
</gene>
<evidence type="ECO:0000313" key="14">
    <source>
        <dbReference type="EMBL" id="OHT00169.1"/>
    </source>
</evidence>
<dbReference type="SUPFAM" id="SSF56112">
    <property type="entry name" value="Protein kinase-like (PK-like)"/>
    <property type="match status" value="1"/>
</dbReference>
<evidence type="ECO:0000256" key="3">
    <source>
        <dbReference type="ARBA" id="ARBA00022527"/>
    </source>
</evidence>
<protein>
    <recommendedName>
        <fullName evidence="2">non-specific serine/threonine protein kinase</fullName>
        <ecNumber evidence="2">2.7.11.1</ecNumber>
    </recommendedName>
</protein>
<dbReference type="Pfam" id="PF00169">
    <property type="entry name" value="PH"/>
    <property type="match status" value="1"/>
</dbReference>
<dbReference type="Gene3D" id="1.10.510.10">
    <property type="entry name" value="Transferase(Phosphotransferase) domain 1"/>
    <property type="match status" value="1"/>
</dbReference>
<evidence type="ECO:0000256" key="4">
    <source>
        <dbReference type="ARBA" id="ARBA00022553"/>
    </source>
</evidence>
<evidence type="ECO:0000313" key="15">
    <source>
        <dbReference type="Proteomes" id="UP000179807"/>
    </source>
</evidence>
<reference evidence="14" key="1">
    <citation type="submission" date="2016-10" db="EMBL/GenBank/DDBJ databases">
        <authorList>
            <person name="Benchimol M."/>
            <person name="Almeida L.G."/>
            <person name="Vasconcelos A.T."/>
            <person name="Perreira-Neves A."/>
            <person name="Rosa I.A."/>
            <person name="Tasca T."/>
            <person name="Bogo M.R."/>
            <person name="de Souza W."/>
        </authorList>
    </citation>
    <scope>NUCLEOTIDE SEQUENCE [LARGE SCALE GENOMIC DNA]</scope>
    <source>
        <strain evidence="14">K</strain>
    </source>
</reference>
<accession>A0A1J4JM22</accession>
<feature type="binding site" evidence="9">
    <location>
        <position position="204"/>
    </location>
    <ligand>
        <name>ATP</name>
        <dbReference type="ChEBI" id="CHEBI:30616"/>
    </ligand>
</feature>
<name>A0A1J4JM22_9EUKA</name>
<dbReference type="GO" id="GO:0005524">
    <property type="term" value="F:ATP binding"/>
    <property type="evidence" value="ECO:0007669"/>
    <property type="project" value="UniProtKB-UniRule"/>
</dbReference>
<dbReference type="CDD" id="cd00821">
    <property type="entry name" value="PH"/>
    <property type="match status" value="1"/>
</dbReference>
<evidence type="ECO:0000256" key="2">
    <source>
        <dbReference type="ARBA" id="ARBA00012513"/>
    </source>
</evidence>
<dbReference type="InterPro" id="IPR000961">
    <property type="entry name" value="AGC-kinase_C"/>
</dbReference>
<dbReference type="Gene3D" id="3.30.200.20">
    <property type="entry name" value="Phosphorylase Kinase, domain 1"/>
    <property type="match status" value="1"/>
</dbReference>
<dbReference type="InterPro" id="IPR011993">
    <property type="entry name" value="PH-like_dom_sf"/>
</dbReference>
<dbReference type="PROSITE" id="PS51285">
    <property type="entry name" value="AGC_KINASE_CTER"/>
    <property type="match status" value="1"/>
</dbReference>
<dbReference type="InterPro" id="IPR001849">
    <property type="entry name" value="PH_domain"/>
</dbReference>
<feature type="region of interest" description="Disordered" evidence="10">
    <location>
        <begin position="130"/>
        <end position="169"/>
    </location>
</feature>
<keyword evidence="7 14" id="KW-0418">Kinase</keyword>
<dbReference type="InterPro" id="IPR017892">
    <property type="entry name" value="Pkinase_C"/>
</dbReference>
<dbReference type="PANTHER" id="PTHR24351">
    <property type="entry name" value="RIBOSOMAL PROTEIN S6 KINASE"/>
    <property type="match status" value="1"/>
</dbReference>
<dbReference type="RefSeq" id="XP_068353305.1">
    <property type="nucleotide sequence ID" value="XM_068508978.1"/>
</dbReference>
<dbReference type="FunFam" id="2.30.29.30:FF:000286">
    <property type="entry name" value="PH-protein kinase domain containing protein"/>
    <property type="match status" value="1"/>
</dbReference>
<evidence type="ECO:0000256" key="1">
    <source>
        <dbReference type="ARBA" id="ARBA00006935"/>
    </source>
</evidence>
<dbReference type="VEuPathDB" id="TrichDB:TRFO_33254"/>
<dbReference type="FunFam" id="1.10.510.10:FF:000008">
    <property type="entry name" value="Non-specific serine/threonine protein kinase"/>
    <property type="match status" value="1"/>
</dbReference>
<dbReference type="InterPro" id="IPR011009">
    <property type="entry name" value="Kinase-like_dom_sf"/>
</dbReference>
<organism evidence="14 15">
    <name type="scientific">Tritrichomonas foetus</name>
    <dbReference type="NCBI Taxonomy" id="1144522"/>
    <lineage>
        <taxon>Eukaryota</taxon>
        <taxon>Metamonada</taxon>
        <taxon>Parabasalia</taxon>
        <taxon>Tritrichomonadida</taxon>
        <taxon>Tritrichomonadidae</taxon>
        <taxon>Tritrichomonas</taxon>
    </lineage>
</organism>
<sequence>MRVKALFILRRILVIFYHLKESFFRMSQKQGWLTKQGGRIKSWKKRWFTITGTVVTYYSKVNEGEKGSINLADATAIEMAPECKKQPALKIVFPGKRTYYIQASSIQDAQSWVEAFNLAKNFSSQAAGNYSNVARSTPGGQSEGSARNSTNLNQPQNNQNQPNKDKPVQITTNDFEYITVLGRGTYGKVQLVKYKKDGQLYAMKSMSKQLLQEHEQIQQSLIERNILLQTRHPFLVSAHYTFQTADSIYMILDYVPGGELFGRLKEEQKFNESRVKLYAAEIMLGLGKLHSLNFIFRDLKPENILLDENGHIKITDFGLVKTNMDLQSTTTTFCGTPEYIAPEMLQQQPYTKSVDWWSFGILVYEMLTGLPPFYDSNTSKMYRKILSDEINFPSFISPDAQDLIKKLLDRNPYTRLGASAKDVEEIKEHPFFKEYNWDDILSKKIEPEWKPIIKNVTDTSNFDGEFTEQRAGVSYGDTSALDPGVQSEFAGFTCTEASAL</sequence>
<evidence type="ECO:0000259" key="13">
    <source>
        <dbReference type="PROSITE" id="PS51285"/>
    </source>
</evidence>
<keyword evidence="3" id="KW-0723">Serine/threonine-protein kinase</keyword>
<dbReference type="PROSITE" id="PS50003">
    <property type="entry name" value="PH_DOMAIN"/>
    <property type="match status" value="1"/>
</dbReference>
<evidence type="ECO:0000256" key="5">
    <source>
        <dbReference type="ARBA" id="ARBA00022679"/>
    </source>
</evidence>
<feature type="domain" description="PH" evidence="11">
    <location>
        <begin position="26"/>
        <end position="121"/>
    </location>
</feature>
<dbReference type="CDD" id="cd05123">
    <property type="entry name" value="STKc_AGC"/>
    <property type="match status" value="1"/>
</dbReference>
<dbReference type="SUPFAM" id="SSF50729">
    <property type="entry name" value="PH domain-like"/>
    <property type="match status" value="1"/>
</dbReference>
<evidence type="ECO:0000256" key="9">
    <source>
        <dbReference type="PROSITE-ProRule" id="PRU10141"/>
    </source>
</evidence>
<evidence type="ECO:0000256" key="10">
    <source>
        <dbReference type="SAM" id="MobiDB-lite"/>
    </source>
</evidence>
<dbReference type="Pfam" id="PF00069">
    <property type="entry name" value="Pkinase"/>
    <property type="match status" value="1"/>
</dbReference>
<dbReference type="PROSITE" id="PS50011">
    <property type="entry name" value="PROTEIN_KINASE_DOM"/>
    <property type="match status" value="1"/>
</dbReference>
<keyword evidence="4" id="KW-0597">Phosphoprotein</keyword>
<dbReference type="FunFam" id="3.30.200.20:FF:000537">
    <property type="entry name" value="Non-specific serine/threonine protein kinase"/>
    <property type="match status" value="1"/>
</dbReference>
<evidence type="ECO:0000256" key="7">
    <source>
        <dbReference type="ARBA" id="ARBA00022777"/>
    </source>
</evidence>
<dbReference type="InterPro" id="IPR045270">
    <property type="entry name" value="STKc_AGC"/>
</dbReference>
<dbReference type="OrthoDB" id="63267at2759"/>
<dbReference type="EC" id="2.7.11.1" evidence="2"/>
<keyword evidence="8 9" id="KW-0067">ATP-binding</keyword>
<keyword evidence="5" id="KW-0808">Transferase</keyword>
<dbReference type="GO" id="GO:0004674">
    <property type="term" value="F:protein serine/threonine kinase activity"/>
    <property type="evidence" value="ECO:0007669"/>
    <property type="project" value="UniProtKB-KW"/>
</dbReference>
<evidence type="ECO:0000256" key="6">
    <source>
        <dbReference type="ARBA" id="ARBA00022741"/>
    </source>
</evidence>
<feature type="compositionally biased region" description="Polar residues" evidence="10">
    <location>
        <begin position="130"/>
        <end position="152"/>
    </location>
</feature>
<dbReference type="EMBL" id="MLAK01000969">
    <property type="protein sequence ID" value="OHT00169.1"/>
    <property type="molecule type" value="Genomic_DNA"/>
</dbReference>
<keyword evidence="6 9" id="KW-0547">Nucleotide-binding</keyword>
<dbReference type="PROSITE" id="PS00107">
    <property type="entry name" value="PROTEIN_KINASE_ATP"/>
    <property type="match status" value="1"/>
</dbReference>
<dbReference type="SMART" id="SM00233">
    <property type="entry name" value="PH"/>
    <property type="match status" value="1"/>
</dbReference>
<comment type="caution">
    <text evidence="14">The sequence shown here is derived from an EMBL/GenBank/DDBJ whole genome shotgun (WGS) entry which is preliminary data.</text>
</comment>
<dbReference type="SMART" id="SM00133">
    <property type="entry name" value="S_TK_X"/>
    <property type="match status" value="1"/>
</dbReference>
<dbReference type="InterPro" id="IPR017441">
    <property type="entry name" value="Protein_kinase_ATP_BS"/>
</dbReference>
<dbReference type="InterPro" id="IPR000719">
    <property type="entry name" value="Prot_kinase_dom"/>
</dbReference>
<dbReference type="SMART" id="SM00220">
    <property type="entry name" value="S_TKc"/>
    <property type="match status" value="1"/>
</dbReference>
<dbReference type="AlphaFoldDB" id="A0A1J4JM22"/>
<comment type="similarity">
    <text evidence="1">Belongs to the protein kinase superfamily. AGC Ser/Thr protein kinase family. RAC subfamily.</text>
</comment>
<dbReference type="GeneID" id="94843682"/>
<dbReference type="Pfam" id="PF00433">
    <property type="entry name" value="Pkinase_C"/>
    <property type="match status" value="1"/>
</dbReference>
<dbReference type="Gene3D" id="2.30.29.30">
    <property type="entry name" value="Pleckstrin-homology domain (PH domain)/Phosphotyrosine-binding domain (PTB)"/>
    <property type="match status" value="1"/>
</dbReference>
<evidence type="ECO:0000259" key="11">
    <source>
        <dbReference type="PROSITE" id="PS50003"/>
    </source>
</evidence>
<proteinExistence type="inferred from homology"/>
<evidence type="ECO:0000256" key="8">
    <source>
        <dbReference type="ARBA" id="ARBA00022840"/>
    </source>
</evidence>
<feature type="domain" description="Protein kinase" evidence="12">
    <location>
        <begin position="175"/>
        <end position="432"/>
    </location>
</feature>
<keyword evidence="15" id="KW-1185">Reference proteome</keyword>